<dbReference type="EMBL" id="FXBL01000004">
    <property type="protein sequence ID" value="SMH34401.1"/>
    <property type="molecule type" value="Genomic_DNA"/>
</dbReference>
<dbReference type="InterPro" id="IPR036259">
    <property type="entry name" value="MFS_trans_sf"/>
</dbReference>
<name>A0A1X7NBR7_9HYPH</name>
<dbReference type="RefSeq" id="WP_085463593.1">
    <property type="nucleotide sequence ID" value="NZ_FXBL01000004.1"/>
</dbReference>
<dbReference type="Proteomes" id="UP000193083">
    <property type="component" value="Unassembled WGS sequence"/>
</dbReference>
<dbReference type="OrthoDB" id="8136422at2"/>
<gene>
    <name evidence="8" type="ORF">SAMN02982922_1505</name>
</gene>
<feature type="transmembrane region" description="Helical" evidence="6">
    <location>
        <begin position="133"/>
        <end position="154"/>
    </location>
</feature>
<dbReference type="AlphaFoldDB" id="A0A1X7NBR7"/>
<keyword evidence="3 6" id="KW-0812">Transmembrane</keyword>
<feature type="transmembrane region" description="Helical" evidence="6">
    <location>
        <begin position="357"/>
        <end position="375"/>
    </location>
</feature>
<feature type="transmembrane region" description="Helical" evidence="6">
    <location>
        <begin position="269"/>
        <end position="287"/>
    </location>
</feature>
<evidence type="ECO:0000256" key="2">
    <source>
        <dbReference type="ARBA" id="ARBA00022475"/>
    </source>
</evidence>
<organism evidence="8 9">
    <name type="scientific">Mesorhizobium australicum</name>
    <dbReference type="NCBI Taxonomy" id="536018"/>
    <lineage>
        <taxon>Bacteria</taxon>
        <taxon>Pseudomonadati</taxon>
        <taxon>Pseudomonadota</taxon>
        <taxon>Alphaproteobacteria</taxon>
        <taxon>Hyphomicrobiales</taxon>
        <taxon>Phyllobacteriaceae</taxon>
        <taxon>Mesorhizobium</taxon>
    </lineage>
</organism>
<evidence type="ECO:0000259" key="7">
    <source>
        <dbReference type="PROSITE" id="PS50850"/>
    </source>
</evidence>
<dbReference type="PANTHER" id="PTHR43124">
    <property type="entry name" value="PURINE EFFLUX PUMP PBUE"/>
    <property type="match status" value="1"/>
</dbReference>
<accession>A0A1X7NBR7</accession>
<feature type="transmembrane region" description="Helical" evidence="6">
    <location>
        <begin position="237"/>
        <end position="257"/>
    </location>
</feature>
<feature type="transmembrane region" description="Helical" evidence="6">
    <location>
        <begin position="35"/>
        <end position="59"/>
    </location>
</feature>
<feature type="transmembrane region" description="Helical" evidence="6">
    <location>
        <begin position="7"/>
        <end position="29"/>
    </location>
</feature>
<dbReference type="InterPro" id="IPR020846">
    <property type="entry name" value="MFS_dom"/>
</dbReference>
<evidence type="ECO:0000313" key="8">
    <source>
        <dbReference type="EMBL" id="SMH34401.1"/>
    </source>
</evidence>
<protein>
    <submittedName>
        <fullName evidence="8">MFS transporter, DHA1 family, arabinose polymer transporter</fullName>
    </submittedName>
</protein>
<keyword evidence="9" id="KW-1185">Reference proteome</keyword>
<feature type="transmembrane region" description="Helical" evidence="6">
    <location>
        <begin position="202"/>
        <end position="225"/>
    </location>
</feature>
<dbReference type="Gene3D" id="1.20.1250.20">
    <property type="entry name" value="MFS general substrate transporter like domains"/>
    <property type="match status" value="1"/>
</dbReference>
<reference evidence="8 9" key="1">
    <citation type="submission" date="2017-04" db="EMBL/GenBank/DDBJ databases">
        <authorList>
            <person name="Afonso C.L."/>
            <person name="Miller P.J."/>
            <person name="Scott M.A."/>
            <person name="Spackman E."/>
            <person name="Goraichik I."/>
            <person name="Dimitrov K.M."/>
            <person name="Suarez D.L."/>
            <person name="Swayne D.E."/>
        </authorList>
    </citation>
    <scope>NUCLEOTIDE SEQUENCE [LARGE SCALE GENOMIC DNA]</scope>
    <source>
        <strain evidence="8 9">B5P</strain>
    </source>
</reference>
<dbReference type="GO" id="GO:0022857">
    <property type="term" value="F:transmembrane transporter activity"/>
    <property type="evidence" value="ECO:0007669"/>
    <property type="project" value="InterPro"/>
</dbReference>
<feature type="transmembrane region" description="Helical" evidence="6">
    <location>
        <begin position="293"/>
        <end position="309"/>
    </location>
</feature>
<evidence type="ECO:0000256" key="5">
    <source>
        <dbReference type="ARBA" id="ARBA00023136"/>
    </source>
</evidence>
<evidence type="ECO:0000256" key="1">
    <source>
        <dbReference type="ARBA" id="ARBA00004651"/>
    </source>
</evidence>
<dbReference type="PROSITE" id="PS50850">
    <property type="entry name" value="MFS"/>
    <property type="match status" value="1"/>
</dbReference>
<dbReference type="Pfam" id="PF07690">
    <property type="entry name" value="MFS_1"/>
    <property type="match status" value="1"/>
</dbReference>
<feature type="transmembrane region" description="Helical" evidence="6">
    <location>
        <begin position="97"/>
        <end position="121"/>
    </location>
</feature>
<keyword evidence="5 6" id="KW-0472">Membrane</keyword>
<dbReference type="PANTHER" id="PTHR43124:SF10">
    <property type="entry name" value="PURINE EFFLUX PUMP PBUE"/>
    <property type="match status" value="1"/>
</dbReference>
<feature type="domain" description="Major facilitator superfamily (MFS) profile" evidence="7">
    <location>
        <begin position="6"/>
        <end position="382"/>
    </location>
</feature>
<sequence>MTSRAAAYALLVGNFLIGMSVVAPAGMVGPLSADLGVSVTSAALLLTFGAVVLCIGSPLAAWGGAALDRRLLLSLSLAGLALSHVASALAPSLSGLMAVRIVAMAFAAVYTPQAAGAIAMIVPEKERAGAISFIFAGWSLAAAAGLPIAAWFASEHGWRGVHWGLAAIGLVAAAGVALSVPSGLRGAAMSLKSWGGLFSNRLVLVLLSATILSACGQFVVFPFFGPLLGDLAGATPSQIAIAFAMFGIAGFIGNIAASRIVGVLGGVRTSLLFFAMMTIGAALWSATVGSIEFVFAASMVWGAGFMASNSMQQARLAGAAPALAAAAIALNSSSLYVGQAAGSALGGVMFDGGFHRAMGWAATGAIMLALLMIWWSGRLERRR</sequence>
<feature type="transmembrane region" description="Helical" evidence="6">
    <location>
        <begin position="71"/>
        <end position="91"/>
    </location>
</feature>
<dbReference type="SUPFAM" id="SSF103473">
    <property type="entry name" value="MFS general substrate transporter"/>
    <property type="match status" value="1"/>
</dbReference>
<evidence type="ECO:0000256" key="6">
    <source>
        <dbReference type="SAM" id="Phobius"/>
    </source>
</evidence>
<proteinExistence type="predicted"/>
<dbReference type="InterPro" id="IPR011701">
    <property type="entry name" value="MFS"/>
</dbReference>
<evidence type="ECO:0000313" key="9">
    <source>
        <dbReference type="Proteomes" id="UP000193083"/>
    </source>
</evidence>
<feature type="transmembrane region" description="Helical" evidence="6">
    <location>
        <begin position="160"/>
        <end position="181"/>
    </location>
</feature>
<comment type="subcellular location">
    <subcellularLocation>
        <location evidence="1">Cell membrane</location>
        <topology evidence="1">Multi-pass membrane protein</topology>
    </subcellularLocation>
</comment>
<dbReference type="GO" id="GO:0005886">
    <property type="term" value="C:plasma membrane"/>
    <property type="evidence" value="ECO:0007669"/>
    <property type="project" value="UniProtKB-SubCell"/>
</dbReference>
<evidence type="ECO:0000256" key="3">
    <source>
        <dbReference type="ARBA" id="ARBA00022692"/>
    </source>
</evidence>
<feature type="transmembrane region" description="Helical" evidence="6">
    <location>
        <begin position="316"/>
        <end position="337"/>
    </location>
</feature>
<keyword evidence="2" id="KW-1003">Cell membrane</keyword>
<keyword evidence="4 6" id="KW-1133">Transmembrane helix</keyword>
<dbReference type="InterPro" id="IPR050189">
    <property type="entry name" value="MFS_Efflux_Transporters"/>
</dbReference>
<evidence type="ECO:0000256" key="4">
    <source>
        <dbReference type="ARBA" id="ARBA00022989"/>
    </source>
</evidence>